<accession>A0ABN7WDK0</accession>
<organism evidence="1 2">
    <name type="scientific">Gigaspora margarita</name>
    <dbReference type="NCBI Taxonomy" id="4874"/>
    <lineage>
        <taxon>Eukaryota</taxon>
        <taxon>Fungi</taxon>
        <taxon>Fungi incertae sedis</taxon>
        <taxon>Mucoromycota</taxon>
        <taxon>Glomeromycotina</taxon>
        <taxon>Glomeromycetes</taxon>
        <taxon>Diversisporales</taxon>
        <taxon>Gigasporaceae</taxon>
        <taxon>Gigaspora</taxon>
    </lineage>
</organism>
<reference evidence="1 2" key="1">
    <citation type="submission" date="2021-06" db="EMBL/GenBank/DDBJ databases">
        <authorList>
            <person name="Kallberg Y."/>
            <person name="Tangrot J."/>
            <person name="Rosling A."/>
        </authorList>
    </citation>
    <scope>NUCLEOTIDE SEQUENCE [LARGE SCALE GENOMIC DNA]</scope>
    <source>
        <strain evidence="1 2">120-4 pot B 10/14</strain>
    </source>
</reference>
<dbReference type="EMBL" id="CAJVQB010039824">
    <property type="protein sequence ID" value="CAG8827755.1"/>
    <property type="molecule type" value="Genomic_DNA"/>
</dbReference>
<sequence>MRQVIARVESKDYSVHEETNSFWNHLLVVFFTPNLVDLLKVHAGTALINKMDQRLRLIPRYLGLKIFKFGLTDLALFTASEYKYMIKVMPFVLKGLFEEKKNESLVQMFVNWNKMYYQSKQPNFTRTELFQFESIYKK</sequence>
<name>A0ABN7WDK0_GIGMA</name>
<comment type="caution">
    <text evidence="1">The sequence shown here is derived from an EMBL/GenBank/DDBJ whole genome shotgun (WGS) entry which is preliminary data.</text>
</comment>
<evidence type="ECO:0000313" key="1">
    <source>
        <dbReference type="EMBL" id="CAG8827755.1"/>
    </source>
</evidence>
<evidence type="ECO:0000313" key="2">
    <source>
        <dbReference type="Proteomes" id="UP000789901"/>
    </source>
</evidence>
<protein>
    <submittedName>
        <fullName evidence="1">29831_t:CDS:1</fullName>
    </submittedName>
</protein>
<proteinExistence type="predicted"/>
<gene>
    <name evidence="1" type="ORF">GMARGA_LOCUS29502</name>
</gene>
<dbReference type="Proteomes" id="UP000789901">
    <property type="component" value="Unassembled WGS sequence"/>
</dbReference>
<keyword evidence="2" id="KW-1185">Reference proteome</keyword>